<feature type="signal peptide" evidence="1">
    <location>
        <begin position="1"/>
        <end position="27"/>
    </location>
</feature>
<dbReference type="Proteomes" id="UP001157167">
    <property type="component" value="Unassembled WGS sequence"/>
</dbReference>
<keyword evidence="1" id="KW-0732">Signal</keyword>
<feature type="chain" id="PRO_5045123164" description="DUF5666 domain-containing protein" evidence="1">
    <location>
        <begin position="28"/>
        <end position="107"/>
    </location>
</feature>
<accession>A0ABQ6FEZ5</accession>
<dbReference type="EMBL" id="BSPX01000075">
    <property type="protein sequence ID" value="GLT24173.1"/>
    <property type="molecule type" value="Genomic_DNA"/>
</dbReference>
<protein>
    <recommendedName>
        <fullName evidence="4">DUF5666 domain-containing protein</fullName>
    </recommendedName>
</protein>
<dbReference type="RefSeq" id="WP_284189337.1">
    <property type="nucleotide sequence ID" value="NZ_BSPX01000075.1"/>
</dbReference>
<evidence type="ECO:0000256" key="1">
    <source>
        <dbReference type="SAM" id="SignalP"/>
    </source>
</evidence>
<proteinExistence type="predicted"/>
<evidence type="ECO:0000313" key="3">
    <source>
        <dbReference type="Proteomes" id="UP001157167"/>
    </source>
</evidence>
<gene>
    <name evidence="2" type="ORF">GCM10007933_36450</name>
</gene>
<keyword evidence="3" id="KW-1185">Reference proteome</keyword>
<evidence type="ECO:0008006" key="4">
    <source>
        <dbReference type="Google" id="ProtNLM"/>
    </source>
</evidence>
<sequence length="107" mass="11362">MRKLISNLMLSVAVVISAASFSTPAAAEDVKMVGVITKIKLAADGKSAVAILKDNKSGDSVTININDDLTLDKFKDKRIVEGDEIRAKYDNAGGKNESKSFKKTAGC</sequence>
<organism evidence="2 3">
    <name type="scientific">Zoogloea oryzae</name>
    <dbReference type="NCBI Taxonomy" id="310767"/>
    <lineage>
        <taxon>Bacteria</taxon>
        <taxon>Pseudomonadati</taxon>
        <taxon>Pseudomonadota</taxon>
        <taxon>Betaproteobacteria</taxon>
        <taxon>Rhodocyclales</taxon>
        <taxon>Zoogloeaceae</taxon>
        <taxon>Zoogloea</taxon>
    </lineage>
</organism>
<name>A0ABQ6FEZ5_9RHOO</name>
<evidence type="ECO:0000313" key="2">
    <source>
        <dbReference type="EMBL" id="GLT24173.1"/>
    </source>
</evidence>
<comment type="caution">
    <text evidence="2">The sequence shown here is derived from an EMBL/GenBank/DDBJ whole genome shotgun (WGS) entry which is preliminary data.</text>
</comment>
<reference evidence="3" key="1">
    <citation type="journal article" date="2019" name="Int. J. Syst. Evol. Microbiol.">
        <title>The Global Catalogue of Microorganisms (GCM) 10K type strain sequencing project: providing services to taxonomists for standard genome sequencing and annotation.</title>
        <authorList>
            <consortium name="The Broad Institute Genomics Platform"/>
            <consortium name="The Broad Institute Genome Sequencing Center for Infectious Disease"/>
            <person name="Wu L."/>
            <person name="Ma J."/>
        </authorList>
    </citation>
    <scope>NUCLEOTIDE SEQUENCE [LARGE SCALE GENOMIC DNA]</scope>
    <source>
        <strain evidence="3">NBRC 102407</strain>
    </source>
</reference>